<reference evidence="9 10" key="1">
    <citation type="submission" date="2023-06" db="EMBL/GenBank/DDBJ databases">
        <authorList>
            <person name="Oyuntsetseg B."/>
            <person name="Kim S.B."/>
        </authorList>
    </citation>
    <scope>NUCLEOTIDE SEQUENCE [LARGE SCALE GENOMIC DNA]</scope>
    <source>
        <strain evidence="9 10">2-15</strain>
    </source>
</reference>
<feature type="transmembrane region" description="Helical" evidence="7">
    <location>
        <begin position="63"/>
        <end position="82"/>
    </location>
</feature>
<protein>
    <submittedName>
        <fullName evidence="9">Phosphatase PAP2 family protein</fullName>
    </submittedName>
</protein>
<evidence type="ECO:0000313" key="9">
    <source>
        <dbReference type="EMBL" id="WIX75028.1"/>
    </source>
</evidence>
<evidence type="ECO:0000313" key="10">
    <source>
        <dbReference type="Proteomes" id="UP001236014"/>
    </source>
</evidence>
<dbReference type="InterPro" id="IPR036938">
    <property type="entry name" value="PAP2/HPO_sf"/>
</dbReference>
<dbReference type="AlphaFoldDB" id="A0A9Y2IAX4"/>
<feature type="transmembrane region" description="Helical" evidence="7">
    <location>
        <begin position="12"/>
        <end position="29"/>
    </location>
</feature>
<dbReference type="InterPro" id="IPR000326">
    <property type="entry name" value="PAP2/HPO"/>
</dbReference>
<keyword evidence="2" id="KW-1003">Cell membrane</keyword>
<sequence length="233" mass="24632">MNNRVLSIAWRLVAAVLLVVATGVTYLLLVRTESGQEADQRALETFDPSFTRASGEVPLPLEVPAPVLFTLALMLVVVIGLVRRAYRRTAAAVGLMVAVAGFAQLLKVALDRPNLAERIHSTSNSFPSGHVTVAAMSVFALLLVLPRVGRFVAAPLGVAWIVAVGVSTLTVGWHRPSDCLGGFFLAAAGYALASACVVERRGPRLPADATTVVLATPQPAPGHPDRQPFSVPR</sequence>
<comment type="subcellular location">
    <subcellularLocation>
        <location evidence="1">Cell membrane</location>
        <topology evidence="1">Multi-pass membrane protein</topology>
    </subcellularLocation>
</comment>
<dbReference type="Pfam" id="PF01569">
    <property type="entry name" value="PAP2"/>
    <property type="match status" value="1"/>
</dbReference>
<dbReference type="EMBL" id="CP127294">
    <property type="protein sequence ID" value="WIX75028.1"/>
    <property type="molecule type" value="Genomic_DNA"/>
</dbReference>
<dbReference type="PANTHER" id="PTHR14969:SF62">
    <property type="entry name" value="DECAPRENYLPHOSPHORYL-5-PHOSPHORIBOSE PHOSPHATASE RV3807C-RELATED"/>
    <property type="match status" value="1"/>
</dbReference>
<dbReference type="GO" id="GO:0016787">
    <property type="term" value="F:hydrolase activity"/>
    <property type="evidence" value="ECO:0007669"/>
    <property type="project" value="UniProtKB-KW"/>
</dbReference>
<keyword evidence="6 7" id="KW-0472">Membrane</keyword>
<evidence type="ECO:0000256" key="2">
    <source>
        <dbReference type="ARBA" id="ARBA00022475"/>
    </source>
</evidence>
<keyword evidence="10" id="KW-1185">Reference proteome</keyword>
<evidence type="ECO:0000256" key="7">
    <source>
        <dbReference type="SAM" id="Phobius"/>
    </source>
</evidence>
<dbReference type="SUPFAM" id="SSF48317">
    <property type="entry name" value="Acid phosphatase/Vanadium-dependent haloperoxidase"/>
    <property type="match status" value="1"/>
</dbReference>
<evidence type="ECO:0000256" key="1">
    <source>
        <dbReference type="ARBA" id="ARBA00004651"/>
    </source>
</evidence>
<dbReference type="SMART" id="SM00014">
    <property type="entry name" value="acidPPc"/>
    <property type="match status" value="1"/>
</dbReference>
<gene>
    <name evidence="9" type="ORF">QRX50_26065</name>
</gene>
<feature type="transmembrane region" description="Helical" evidence="7">
    <location>
        <begin position="152"/>
        <end position="174"/>
    </location>
</feature>
<dbReference type="Gene3D" id="1.20.144.10">
    <property type="entry name" value="Phosphatidic acid phosphatase type 2/haloperoxidase"/>
    <property type="match status" value="1"/>
</dbReference>
<feature type="transmembrane region" description="Helical" evidence="7">
    <location>
        <begin position="180"/>
        <end position="198"/>
    </location>
</feature>
<evidence type="ECO:0000256" key="5">
    <source>
        <dbReference type="ARBA" id="ARBA00022989"/>
    </source>
</evidence>
<accession>A0A9Y2IAX4</accession>
<feature type="domain" description="Phosphatidic acid phosphatase type 2/haloperoxidase" evidence="8">
    <location>
        <begin position="93"/>
        <end position="194"/>
    </location>
</feature>
<evidence type="ECO:0000256" key="4">
    <source>
        <dbReference type="ARBA" id="ARBA00022801"/>
    </source>
</evidence>
<dbReference type="PANTHER" id="PTHR14969">
    <property type="entry name" value="SPHINGOSINE-1-PHOSPHATE PHOSPHOHYDROLASE"/>
    <property type="match status" value="1"/>
</dbReference>
<dbReference type="RefSeq" id="WP_285965805.1">
    <property type="nucleotide sequence ID" value="NZ_CP127294.1"/>
</dbReference>
<name>A0A9Y2IAX4_9PSEU</name>
<keyword evidence="5 7" id="KW-1133">Transmembrane helix</keyword>
<keyword evidence="4" id="KW-0378">Hydrolase</keyword>
<dbReference type="KEGG" id="acab:QRX50_26065"/>
<proteinExistence type="predicted"/>
<keyword evidence="3 7" id="KW-0812">Transmembrane</keyword>
<evidence type="ECO:0000256" key="3">
    <source>
        <dbReference type="ARBA" id="ARBA00022692"/>
    </source>
</evidence>
<organism evidence="9 10">
    <name type="scientific">Amycolatopsis carbonis</name>
    <dbReference type="NCBI Taxonomy" id="715471"/>
    <lineage>
        <taxon>Bacteria</taxon>
        <taxon>Bacillati</taxon>
        <taxon>Actinomycetota</taxon>
        <taxon>Actinomycetes</taxon>
        <taxon>Pseudonocardiales</taxon>
        <taxon>Pseudonocardiaceae</taxon>
        <taxon>Amycolatopsis</taxon>
    </lineage>
</organism>
<evidence type="ECO:0000259" key="8">
    <source>
        <dbReference type="SMART" id="SM00014"/>
    </source>
</evidence>
<dbReference type="Proteomes" id="UP001236014">
    <property type="component" value="Chromosome"/>
</dbReference>
<evidence type="ECO:0000256" key="6">
    <source>
        <dbReference type="ARBA" id="ARBA00023136"/>
    </source>
</evidence>
<dbReference type="GO" id="GO:0005886">
    <property type="term" value="C:plasma membrane"/>
    <property type="evidence" value="ECO:0007669"/>
    <property type="project" value="UniProtKB-SubCell"/>
</dbReference>
<feature type="transmembrane region" description="Helical" evidence="7">
    <location>
        <begin position="126"/>
        <end position="145"/>
    </location>
</feature>
<feature type="transmembrane region" description="Helical" evidence="7">
    <location>
        <begin position="89"/>
        <end position="106"/>
    </location>
</feature>